<dbReference type="Pfam" id="PF19087">
    <property type="entry name" value="DUF5776"/>
    <property type="match status" value="1"/>
</dbReference>
<evidence type="ECO:0000313" key="4">
    <source>
        <dbReference type="Proteomes" id="UP000243591"/>
    </source>
</evidence>
<dbReference type="Pfam" id="PF01832">
    <property type="entry name" value="Glucosaminidase"/>
    <property type="match status" value="1"/>
</dbReference>
<reference evidence="3 4" key="1">
    <citation type="submission" date="2017-09" db="EMBL/GenBank/DDBJ databases">
        <title>Complete Genome Sequences of Two Strains of the Meat Spoilage Bacterium Brochothrix thermosphacta Isolated from Ground Chicken.</title>
        <authorList>
            <person name="Paoli G.C."/>
            <person name="Wijey C."/>
            <person name="Chen C.-Y."/>
            <person name="Nguyen L."/>
            <person name="Yan X."/>
            <person name="Irwin P.L."/>
        </authorList>
    </citation>
    <scope>NUCLEOTIDE SEQUENCE [LARGE SCALE GENOMIC DNA]</scope>
    <source>
        <strain evidence="3 4">BI</strain>
    </source>
</reference>
<dbReference type="Gene3D" id="4.10.80.30">
    <property type="entry name" value="DNA polymerase, domain 6"/>
    <property type="match status" value="1"/>
</dbReference>
<evidence type="ECO:0000313" key="3">
    <source>
        <dbReference type="EMBL" id="ATF27222.1"/>
    </source>
</evidence>
<keyword evidence="4" id="KW-1185">Reference proteome</keyword>
<keyword evidence="1" id="KW-0378">Hydrolase</keyword>
<organism evidence="3 4">
    <name type="scientific">Brochothrix thermosphacta</name>
    <name type="common">Microbacterium thermosphactum</name>
    <dbReference type="NCBI Taxonomy" id="2756"/>
    <lineage>
        <taxon>Bacteria</taxon>
        <taxon>Bacillati</taxon>
        <taxon>Bacillota</taxon>
        <taxon>Bacilli</taxon>
        <taxon>Bacillales</taxon>
        <taxon>Listeriaceae</taxon>
        <taxon>Brochothrix</taxon>
    </lineage>
</organism>
<accession>A0A291C1A9</accession>
<dbReference type="PANTHER" id="PTHR33308:SF9">
    <property type="entry name" value="PEPTIDOGLYCAN HYDROLASE FLGJ"/>
    <property type="match status" value="1"/>
</dbReference>
<dbReference type="PANTHER" id="PTHR33308">
    <property type="entry name" value="PEPTIDOGLYCAN HYDROLASE FLGJ"/>
    <property type="match status" value="1"/>
</dbReference>
<dbReference type="InterPro" id="IPR002901">
    <property type="entry name" value="MGlyc_endo_b_GlcNAc-like_dom"/>
</dbReference>
<evidence type="ECO:0000256" key="1">
    <source>
        <dbReference type="ARBA" id="ARBA00022801"/>
    </source>
</evidence>
<name>A0A291C1A9_BROTH</name>
<dbReference type="STRING" id="2756.BFR44_07165"/>
<dbReference type="EMBL" id="CP023483">
    <property type="protein sequence ID" value="ATF27222.1"/>
    <property type="molecule type" value="Genomic_DNA"/>
</dbReference>
<gene>
    <name evidence="3" type="ORF">CNY62_04710</name>
</gene>
<dbReference type="KEGG" id="bths:CNY62_04710"/>
<dbReference type="Proteomes" id="UP000243591">
    <property type="component" value="Chromosome"/>
</dbReference>
<sequence>MELRPDLGPGYYQVESESKTRSKRSLAAPTMSNTELFLSKIKAGAISGWKKYKVLPSLTGAQAALESGWGSSGLSLSANNLFGIKGRYNGQFELWPTLEFINGQWVTVNAEFRKYPSWKESMEDHGKFLVENPRYYKVLGEKDYIKATNEIWLAGYATDPDYPGKLQRTITYNNLTAWDKEAFGDNINLEDYYTVNPKIVVALKDEWSHTSVNFTEKNKVKKYTAGSILKVKAIKYTANGSPRMQLEDGNIIRVIG</sequence>
<dbReference type="SMART" id="SM00047">
    <property type="entry name" value="LYZ2"/>
    <property type="match status" value="1"/>
</dbReference>
<dbReference type="InterPro" id="IPR051056">
    <property type="entry name" value="Glycosyl_Hydrolase_73"/>
</dbReference>
<dbReference type="GO" id="GO:0004040">
    <property type="term" value="F:amidase activity"/>
    <property type="evidence" value="ECO:0007669"/>
    <property type="project" value="InterPro"/>
</dbReference>
<dbReference type="InterPro" id="IPR044081">
    <property type="entry name" value="DUF5776"/>
</dbReference>
<dbReference type="AlphaFoldDB" id="A0A291C1A9"/>
<dbReference type="Gene3D" id="1.10.530.10">
    <property type="match status" value="1"/>
</dbReference>
<evidence type="ECO:0000259" key="2">
    <source>
        <dbReference type="SMART" id="SM00047"/>
    </source>
</evidence>
<dbReference type="OrthoDB" id="9799970at2"/>
<proteinExistence type="predicted"/>
<feature type="domain" description="Mannosyl-glycoprotein endo-beta-N-acetylglucosamidase-like" evidence="2">
    <location>
        <begin position="27"/>
        <end position="179"/>
    </location>
</feature>
<protein>
    <recommendedName>
        <fullName evidence="2">Mannosyl-glycoprotein endo-beta-N-acetylglucosamidase-like domain-containing protein</fullName>
    </recommendedName>
</protein>